<protein>
    <submittedName>
        <fullName evidence="2">Uncharacterized protein</fullName>
    </submittedName>
</protein>
<evidence type="ECO:0000313" key="2">
    <source>
        <dbReference type="EMBL" id="KAK9271853.1"/>
    </source>
</evidence>
<sequence length="116" mass="12674">MKHSTNIWVHASKVEEGDAKAEAVYKDRKKAAEGDRVEEDIHKVVAAGRVARGDDVAEEEEEEEEEHRNRDVDEVAVADRTCPVAAAVAVQKGPVVVVVLVGSDDVYGSPFSETWC</sequence>
<proteinExistence type="predicted"/>
<dbReference type="Proteomes" id="UP001415857">
    <property type="component" value="Unassembled WGS sequence"/>
</dbReference>
<organism evidence="2 3">
    <name type="scientific">Liquidambar formosana</name>
    <name type="common">Formosan gum</name>
    <dbReference type="NCBI Taxonomy" id="63359"/>
    <lineage>
        <taxon>Eukaryota</taxon>
        <taxon>Viridiplantae</taxon>
        <taxon>Streptophyta</taxon>
        <taxon>Embryophyta</taxon>
        <taxon>Tracheophyta</taxon>
        <taxon>Spermatophyta</taxon>
        <taxon>Magnoliopsida</taxon>
        <taxon>eudicotyledons</taxon>
        <taxon>Gunneridae</taxon>
        <taxon>Pentapetalae</taxon>
        <taxon>Saxifragales</taxon>
        <taxon>Altingiaceae</taxon>
        <taxon>Liquidambar</taxon>
    </lineage>
</organism>
<evidence type="ECO:0000256" key="1">
    <source>
        <dbReference type="SAM" id="MobiDB-lite"/>
    </source>
</evidence>
<gene>
    <name evidence="2" type="ORF">L1049_002218</name>
</gene>
<keyword evidence="3" id="KW-1185">Reference proteome</keyword>
<accession>A0AAP0NFK8</accession>
<feature type="region of interest" description="Disordered" evidence="1">
    <location>
        <begin position="50"/>
        <end position="72"/>
    </location>
</feature>
<name>A0AAP0NFK8_LIQFO</name>
<comment type="caution">
    <text evidence="2">The sequence shown here is derived from an EMBL/GenBank/DDBJ whole genome shotgun (WGS) entry which is preliminary data.</text>
</comment>
<dbReference type="AlphaFoldDB" id="A0AAP0NFK8"/>
<reference evidence="2 3" key="1">
    <citation type="journal article" date="2024" name="Plant J.">
        <title>Genome sequences and population genomics reveal climatic adaptation and genomic divergence between two closely related sweetgum species.</title>
        <authorList>
            <person name="Xu W.Q."/>
            <person name="Ren C.Q."/>
            <person name="Zhang X.Y."/>
            <person name="Comes H.P."/>
            <person name="Liu X.H."/>
            <person name="Li Y.G."/>
            <person name="Kettle C.J."/>
            <person name="Jalonen R."/>
            <person name="Gaisberger H."/>
            <person name="Ma Y.Z."/>
            <person name="Qiu Y.X."/>
        </authorList>
    </citation>
    <scope>NUCLEOTIDE SEQUENCE [LARGE SCALE GENOMIC DNA]</scope>
    <source>
        <strain evidence="2">Hangzhou</strain>
    </source>
</reference>
<evidence type="ECO:0000313" key="3">
    <source>
        <dbReference type="Proteomes" id="UP001415857"/>
    </source>
</evidence>
<feature type="compositionally biased region" description="Acidic residues" evidence="1">
    <location>
        <begin position="56"/>
        <end position="65"/>
    </location>
</feature>
<dbReference type="EMBL" id="JBBPBK010000013">
    <property type="protein sequence ID" value="KAK9271853.1"/>
    <property type="molecule type" value="Genomic_DNA"/>
</dbReference>